<reference evidence="2" key="2">
    <citation type="submission" date="2020-09" db="EMBL/GenBank/DDBJ databases">
        <authorList>
            <person name="Sun Q."/>
            <person name="Zhou Y."/>
        </authorList>
    </citation>
    <scope>NUCLEOTIDE SEQUENCE</scope>
    <source>
        <strain evidence="2">CGMCC 4.5737</strain>
    </source>
</reference>
<dbReference type="AlphaFoldDB" id="A0A8J3C5G3"/>
<evidence type="ECO:0000313" key="3">
    <source>
        <dbReference type="Proteomes" id="UP000637578"/>
    </source>
</evidence>
<proteinExistence type="predicted"/>
<name>A0A8J3C5G3_9PSEU</name>
<keyword evidence="1" id="KW-0472">Membrane</keyword>
<comment type="caution">
    <text evidence="2">The sequence shown here is derived from an EMBL/GenBank/DDBJ whole genome shotgun (WGS) entry which is preliminary data.</text>
</comment>
<dbReference type="RefSeq" id="WP_189052717.1">
    <property type="nucleotide sequence ID" value="NZ_BMMK01000001.1"/>
</dbReference>
<evidence type="ECO:0000256" key="1">
    <source>
        <dbReference type="SAM" id="Phobius"/>
    </source>
</evidence>
<protein>
    <submittedName>
        <fullName evidence="2">Membrane protein</fullName>
    </submittedName>
</protein>
<feature type="transmembrane region" description="Helical" evidence="1">
    <location>
        <begin position="77"/>
        <end position="94"/>
    </location>
</feature>
<feature type="transmembrane region" description="Helical" evidence="1">
    <location>
        <begin position="100"/>
        <end position="118"/>
    </location>
</feature>
<reference evidence="2" key="1">
    <citation type="journal article" date="2014" name="Int. J. Syst. Evol. Microbiol.">
        <title>Complete genome sequence of Corynebacterium casei LMG S-19264T (=DSM 44701T), isolated from a smear-ripened cheese.</title>
        <authorList>
            <consortium name="US DOE Joint Genome Institute (JGI-PGF)"/>
            <person name="Walter F."/>
            <person name="Albersmeier A."/>
            <person name="Kalinowski J."/>
            <person name="Ruckert C."/>
        </authorList>
    </citation>
    <scope>NUCLEOTIDE SEQUENCE</scope>
    <source>
        <strain evidence="2">CGMCC 4.5737</strain>
    </source>
</reference>
<organism evidence="2 3">
    <name type="scientific">Longimycelium tulufanense</name>
    <dbReference type="NCBI Taxonomy" id="907463"/>
    <lineage>
        <taxon>Bacteria</taxon>
        <taxon>Bacillati</taxon>
        <taxon>Actinomycetota</taxon>
        <taxon>Actinomycetes</taxon>
        <taxon>Pseudonocardiales</taxon>
        <taxon>Pseudonocardiaceae</taxon>
        <taxon>Longimycelium</taxon>
    </lineage>
</organism>
<keyword evidence="1" id="KW-1133">Transmembrane helix</keyword>
<gene>
    <name evidence="2" type="ORF">GCM10012275_00050</name>
</gene>
<feature type="transmembrane region" description="Helical" evidence="1">
    <location>
        <begin position="12"/>
        <end position="32"/>
    </location>
</feature>
<evidence type="ECO:0000313" key="2">
    <source>
        <dbReference type="EMBL" id="GGM32654.1"/>
    </source>
</evidence>
<dbReference type="Proteomes" id="UP000637578">
    <property type="component" value="Unassembled WGS sequence"/>
</dbReference>
<feature type="transmembrane region" description="Helical" evidence="1">
    <location>
        <begin position="52"/>
        <end position="70"/>
    </location>
</feature>
<dbReference type="EMBL" id="BMMK01000001">
    <property type="protein sequence ID" value="GGM32654.1"/>
    <property type="molecule type" value="Genomic_DNA"/>
</dbReference>
<keyword evidence="1" id="KW-0812">Transmembrane</keyword>
<keyword evidence="3" id="KW-1185">Reference proteome</keyword>
<accession>A0A8J3C5G3</accession>
<sequence>MPTDAAAAPRSVRIAGAMTGLQGVAGLGYAAALALQSGQQHGPYDALGTAGYFALLSAGVIAASVGLLMGKRWARTPAVLVQLMLLGVAWYAFIDSGQHAAGIAVAAFCLAILVLLFSTHARAWAMGIGPYDPDGTGDSERR</sequence>